<dbReference type="FunFam" id="3.40.50.970:FF:000001">
    <property type="entry name" value="Pyruvate dehydrogenase E1 beta subunit"/>
    <property type="match status" value="1"/>
</dbReference>
<dbReference type="PANTHER" id="PTHR43257">
    <property type="entry name" value="PYRUVATE DEHYDROGENASE E1 COMPONENT BETA SUBUNIT"/>
    <property type="match status" value="1"/>
</dbReference>
<dbReference type="Gene3D" id="3.40.50.970">
    <property type="match status" value="1"/>
</dbReference>
<feature type="domain" description="Transketolase-like pyrimidine-binding" evidence="4">
    <location>
        <begin position="4"/>
        <end position="179"/>
    </location>
</feature>
<dbReference type="Pfam" id="PF02779">
    <property type="entry name" value="Transket_pyr"/>
    <property type="match status" value="1"/>
</dbReference>
<proteinExistence type="predicted"/>
<dbReference type="Gene3D" id="3.40.50.920">
    <property type="match status" value="1"/>
</dbReference>
<dbReference type="EMBL" id="JAGYPE020000113">
    <property type="protein sequence ID" value="MCH6269568.1"/>
    <property type="molecule type" value="Genomic_DNA"/>
</dbReference>
<dbReference type="RefSeq" id="WP_213148161.1">
    <property type="nucleotide sequence ID" value="NZ_JAGYPE020000113.1"/>
</dbReference>
<protein>
    <submittedName>
        <fullName evidence="5">Alpha-ketoacid dehydrogenase subunit beta</fullName>
    </submittedName>
</protein>
<dbReference type="InterPro" id="IPR009014">
    <property type="entry name" value="Transketo_C/PFOR_II"/>
</dbReference>
<dbReference type="PANTHER" id="PTHR43257:SF2">
    <property type="entry name" value="PYRUVATE DEHYDROGENASE E1 COMPONENT SUBUNIT BETA"/>
    <property type="match status" value="1"/>
</dbReference>
<organism evidence="5">
    <name type="scientific">Neobacillus citreus</name>
    <dbReference type="NCBI Taxonomy" id="2833578"/>
    <lineage>
        <taxon>Bacteria</taxon>
        <taxon>Bacillati</taxon>
        <taxon>Bacillota</taxon>
        <taxon>Bacilli</taxon>
        <taxon>Bacillales</taxon>
        <taxon>Bacillaceae</taxon>
        <taxon>Neobacillus</taxon>
    </lineage>
</organism>
<dbReference type="InterPro" id="IPR033248">
    <property type="entry name" value="Transketolase_C"/>
</dbReference>
<sequence length="326" mass="35528">MTAMTMIEAINFTLKKEMERDPRVICLGEDIGKNGGVFRATDGLQAIFGEDRVVDTPIAESAIVGTAVGMAARGLRPVAEIQFFGFIYEAMDQMAAQAARLRFRSGGVLGAPMVVRAPYGGGVKTPELHSDSLEGLFLHSPGLKVVMPSSPYDAKGLLTAAIRDNDPVLFLEPMKLYRAFKQEVPEEDYIIEIGKAKVVKDGEDLTVITWGQTVPLVSKVVEQWEQEQPVSIEIIDLRTVSPIDEDTIIASVQKTGRAMIVHEAVKTGGPGAEISAMINEKALFHLSAPIVRVTSFDTPYPVPSVEEDWLPNADRISQGIREVLAH</sequence>
<keyword evidence="3" id="KW-0786">Thiamine pyrophosphate</keyword>
<dbReference type="InterPro" id="IPR029061">
    <property type="entry name" value="THDP-binding"/>
</dbReference>
<evidence type="ECO:0000259" key="4">
    <source>
        <dbReference type="SMART" id="SM00861"/>
    </source>
</evidence>
<dbReference type="EMBL" id="JAGYPE010000011">
    <property type="protein sequence ID" value="MBS4188357.1"/>
    <property type="molecule type" value="Genomic_DNA"/>
</dbReference>
<dbReference type="Pfam" id="PF02780">
    <property type="entry name" value="Transketolase_C"/>
    <property type="match status" value="1"/>
</dbReference>
<keyword evidence="2" id="KW-0560">Oxidoreductase</keyword>
<evidence type="ECO:0000256" key="3">
    <source>
        <dbReference type="ARBA" id="ARBA00023052"/>
    </source>
</evidence>
<evidence type="ECO:0000313" key="7">
    <source>
        <dbReference type="Proteomes" id="UP000677265"/>
    </source>
</evidence>
<accession>A0A942TAR1</accession>
<dbReference type="GO" id="GO:0016491">
    <property type="term" value="F:oxidoreductase activity"/>
    <property type="evidence" value="ECO:0007669"/>
    <property type="project" value="UniProtKB-KW"/>
</dbReference>
<dbReference type="InterPro" id="IPR005475">
    <property type="entry name" value="Transketolase-like_Pyr-bd"/>
</dbReference>
<evidence type="ECO:0000313" key="6">
    <source>
        <dbReference type="EMBL" id="MCH6269568.1"/>
    </source>
</evidence>
<name>A0A942TAR1_9BACI</name>
<reference evidence="5" key="1">
    <citation type="submission" date="2021-05" db="EMBL/GenBank/DDBJ databases">
        <title>Novel Bacillus species.</title>
        <authorList>
            <person name="Liu G."/>
        </authorList>
    </citation>
    <scope>NUCLEOTIDE SEQUENCE</scope>
    <source>
        <strain evidence="5 7">FJAT-50051</strain>
    </source>
</reference>
<dbReference type="FunFam" id="3.40.50.920:FF:000001">
    <property type="entry name" value="Pyruvate dehydrogenase E1 beta subunit"/>
    <property type="match status" value="1"/>
</dbReference>
<dbReference type="SUPFAM" id="SSF52518">
    <property type="entry name" value="Thiamin diphosphate-binding fold (THDP-binding)"/>
    <property type="match status" value="1"/>
</dbReference>
<dbReference type="CDD" id="cd07036">
    <property type="entry name" value="TPP_PYR_E1-PDHc-beta_like"/>
    <property type="match status" value="1"/>
</dbReference>
<gene>
    <name evidence="6" type="ORF">KHB02_028970</name>
    <name evidence="5" type="ORF">KHB02_44100</name>
</gene>
<evidence type="ECO:0000256" key="2">
    <source>
        <dbReference type="ARBA" id="ARBA00023002"/>
    </source>
</evidence>
<dbReference type="SMART" id="SM00861">
    <property type="entry name" value="Transket_pyr"/>
    <property type="match status" value="1"/>
</dbReference>
<evidence type="ECO:0000256" key="1">
    <source>
        <dbReference type="ARBA" id="ARBA00001964"/>
    </source>
</evidence>
<comment type="cofactor">
    <cofactor evidence="1">
        <name>thiamine diphosphate</name>
        <dbReference type="ChEBI" id="CHEBI:58937"/>
    </cofactor>
</comment>
<dbReference type="AlphaFoldDB" id="A0A942TAR1"/>
<evidence type="ECO:0000313" key="5">
    <source>
        <dbReference type="EMBL" id="MBS4188357.1"/>
    </source>
</evidence>
<keyword evidence="7" id="KW-1185">Reference proteome</keyword>
<comment type="caution">
    <text evidence="5">The sequence shown here is derived from an EMBL/GenBank/DDBJ whole genome shotgun (WGS) entry which is preliminary data.</text>
</comment>
<dbReference type="SUPFAM" id="SSF52922">
    <property type="entry name" value="TK C-terminal domain-like"/>
    <property type="match status" value="1"/>
</dbReference>
<dbReference type="Proteomes" id="UP000677265">
    <property type="component" value="Unassembled WGS sequence"/>
</dbReference>